<name>A0ABQ8RQ27_FUSEQ</name>
<organism evidence="1 2">
    <name type="scientific">Fusarium equiseti</name>
    <name type="common">Fusarium scirpi</name>
    <dbReference type="NCBI Taxonomy" id="61235"/>
    <lineage>
        <taxon>Eukaryota</taxon>
        <taxon>Fungi</taxon>
        <taxon>Dikarya</taxon>
        <taxon>Ascomycota</taxon>
        <taxon>Pezizomycotina</taxon>
        <taxon>Sordariomycetes</taxon>
        <taxon>Hypocreomycetidae</taxon>
        <taxon>Hypocreales</taxon>
        <taxon>Nectriaceae</taxon>
        <taxon>Fusarium</taxon>
        <taxon>Fusarium incarnatum-equiseti species complex</taxon>
    </lineage>
</organism>
<keyword evidence="2" id="KW-1185">Reference proteome</keyword>
<gene>
    <name evidence="1" type="ORF">NW768_001233</name>
</gene>
<evidence type="ECO:0000313" key="2">
    <source>
        <dbReference type="Proteomes" id="UP001152024"/>
    </source>
</evidence>
<accession>A0ABQ8RQ27</accession>
<sequence length="254" mass="28506">MDLEHDNIFARLVFDPEASHEADGTHPRIVRLNDAKIQFSEIFDPASNSWSTYGTKILNLRRSTTIVFDNAAKLVQHAGLVQRLLLDELALSPKLLEVNILYGDINRNNQSLDISQVGAMTFTIQQDIPSSFVKTAPSPGLVGEFLRTFYGPSVFACLRSRFSRWEIVEVCHPLNASMRNYPWIFRDPRASGSADISQGWLCLYGQHPCEILVRRVASSDEGAHICGPLVSSNIAGDMLTDPEHRVMMKFVVWT</sequence>
<comment type="caution">
    <text evidence="1">The sequence shown here is derived from an EMBL/GenBank/DDBJ whole genome shotgun (WGS) entry which is preliminary data.</text>
</comment>
<proteinExistence type="predicted"/>
<reference evidence="1" key="1">
    <citation type="submission" date="2022-09" db="EMBL/GenBank/DDBJ databases">
        <title>Fusarium specimens isolated from Avocado Roots.</title>
        <authorList>
            <person name="Stajich J."/>
            <person name="Roper C."/>
            <person name="Heimlech-Rivalta G."/>
        </authorList>
    </citation>
    <scope>NUCLEOTIDE SEQUENCE</scope>
    <source>
        <strain evidence="1">CF00095</strain>
    </source>
</reference>
<dbReference type="Proteomes" id="UP001152024">
    <property type="component" value="Unassembled WGS sequence"/>
</dbReference>
<dbReference type="EMBL" id="JAOQBH010000002">
    <property type="protein sequence ID" value="KAJ4139886.1"/>
    <property type="molecule type" value="Genomic_DNA"/>
</dbReference>
<protein>
    <submittedName>
        <fullName evidence="1">Uncharacterized protein</fullName>
    </submittedName>
</protein>
<evidence type="ECO:0000313" key="1">
    <source>
        <dbReference type="EMBL" id="KAJ4139886.1"/>
    </source>
</evidence>